<dbReference type="Pfam" id="PF01636">
    <property type="entry name" value="APH"/>
    <property type="match status" value="1"/>
</dbReference>
<dbReference type="SUPFAM" id="SSF56112">
    <property type="entry name" value="Protein kinase-like (PK-like)"/>
    <property type="match status" value="1"/>
</dbReference>
<reference evidence="2 3" key="1">
    <citation type="submission" date="2020-07" db="EMBL/GenBank/DDBJ databases">
        <title>Sequencing the genomes of 1000 actinobacteria strains.</title>
        <authorList>
            <person name="Klenk H.-P."/>
        </authorList>
    </citation>
    <scope>NUCLEOTIDE SEQUENCE [LARGE SCALE GENOMIC DNA]</scope>
    <source>
        <strain evidence="2 3">DSM 22083</strain>
    </source>
</reference>
<dbReference type="InterPro" id="IPR011009">
    <property type="entry name" value="Kinase-like_dom_sf"/>
</dbReference>
<dbReference type="GO" id="GO:0005524">
    <property type="term" value="F:ATP binding"/>
    <property type="evidence" value="ECO:0007669"/>
    <property type="project" value="InterPro"/>
</dbReference>
<proteinExistence type="predicted"/>
<dbReference type="PANTHER" id="PTHR21310">
    <property type="entry name" value="AMINOGLYCOSIDE PHOSPHOTRANSFERASE-RELATED-RELATED"/>
    <property type="match status" value="1"/>
</dbReference>
<evidence type="ECO:0000313" key="3">
    <source>
        <dbReference type="Proteomes" id="UP000569914"/>
    </source>
</evidence>
<dbReference type="InterPro" id="IPR051678">
    <property type="entry name" value="AGP_Transferase"/>
</dbReference>
<dbReference type="Proteomes" id="UP000569914">
    <property type="component" value="Unassembled WGS sequence"/>
</dbReference>
<keyword evidence="2" id="KW-0808">Transferase</keyword>
<dbReference type="AlphaFoldDB" id="A0A7Y9ICX5"/>
<keyword evidence="3" id="KW-1185">Reference proteome</keyword>
<dbReference type="EMBL" id="JACCBU010000001">
    <property type="protein sequence ID" value="NYE74301.1"/>
    <property type="molecule type" value="Genomic_DNA"/>
</dbReference>
<dbReference type="PROSITE" id="PS50011">
    <property type="entry name" value="PROTEIN_KINASE_DOM"/>
    <property type="match status" value="1"/>
</dbReference>
<keyword evidence="2" id="KW-0418">Kinase</keyword>
<dbReference type="PANTHER" id="PTHR21310:SF15">
    <property type="entry name" value="AMINOGLYCOSIDE PHOSPHOTRANSFERASE DOMAIN-CONTAINING PROTEIN"/>
    <property type="match status" value="1"/>
</dbReference>
<evidence type="ECO:0000313" key="2">
    <source>
        <dbReference type="EMBL" id="NYE74301.1"/>
    </source>
</evidence>
<dbReference type="GO" id="GO:0004672">
    <property type="term" value="F:protein kinase activity"/>
    <property type="evidence" value="ECO:0007669"/>
    <property type="project" value="InterPro"/>
</dbReference>
<dbReference type="InterPro" id="IPR002575">
    <property type="entry name" value="Aminoglycoside_PTrfase"/>
</dbReference>
<name>A0A7Y9ICX5_9ACTN</name>
<sequence>MAVDEASLVAALAGASPAITLRGRPRRLAGYANEIWFCDSDAGPVVAKVRLIPEEDPEQLATYVHTMDLLRRQGFPTPELLVFEESCAALDGRQFSVLRHADGAEASALLGRIPAAARVELLREFGRIIGRLHAIELPAGTVWRDDTGQAHPGWPEVFRAALDEVLAELTWLDGDERRLVDAATVRIEREAPALLAPVAAARLVHRDLHPGNFLVAEGRTTVLLDFEMVREWDAAYDFIKINSSLLGGPAEEVAAFHAGYREQVAPDDGFAARVRLYEGLYGLLSAAEFRSGNPRHRNWANSLRRWLAAEQDRL</sequence>
<comment type="caution">
    <text evidence="2">The sequence shown here is derived from an EMBL/GenBank/DDBJ whole genome shotgun (WGS) entry which is preliminary data.</text>
</comment>
<dbReference type="RefSeq" id="WP_179756501.1">
    <property type="nucleotide sequence ID" value="NZ_JACCBU010000001.1"/>
</dbReference>
<accession>A0A7Y9ICX5</accession>
<protein>
    <submittedName>
        <fullName evidence="2">Ser/Thr protein kinase RdoA (MazF antagonist)</fullName>
    </submittedName>
</protein>
<organism evidence="2 3">
    <name type="scientific">Microlunatus parietis</name>
    <dbReference type="NCBI Taxonomy" id="682979"/>
    <lineage>
        <taxon>Bacteria</taxon>
        <taxon>Bacillati</taxon>
        <taxon>Actinomycetota</taxon>
        <taxon>Actinomycetes</taxon>
        <taxon>Propionibacteriales</taxon>
        <taxon>Propionibacteriaceae</taxon>
        <taxon>Microlunatus</taxon>
    </lineage>
</organism>
<dbReference type="InterPro" id="IPR000719">
    <property type="entry name" value="Prot_kinase_dom"/>
</dbReference>
<gene>
    <name evidence="2" type="ORF">BKA15_005630</name>
</gene>
<evidence type="ECO:0000259" key="1">
    <source>
        <dbReference type="PROSITE" id="PS50011"/>
    </source>
</evidence>
<dbReference type="Gene3D" id="3.90.1200.10">
    <property type="match status" value="1"/>
</dbReference>
<feature type="domain" description="Protein kinase" evidence="1">
    <location>
        <begin position="1"/>
        <end position="314"/>
    </location>
</feature>